<feature type="domain" description="BCNT-C" evidence="5">
    <location>
        <begin position="213"/>
        <end position="292"/>
    </location>
</feature>
<evidence type="ECO:0000256" key="1">
    <source>
        <dbReference type="ARBA" id="ARBA00010465"/>
    </source>
</evidence>
<gene>
    <name evidence="6" type="ORF">CANVERA_P5258</name>
</gene>
<dbReference type="PROSITE" id="PS51279">
    <property type="entry name" value="BCNT_C"/>
    <property type="match status" value="1"/>
</dbReference>
<proteinExistence type="inferred from homology"/>
<accession>A0A9W4TYL0</accession>
<feature type="compositionally biased region" description="Polar residues" evidence="4">
    <location>
        <begin position="57"/>
        <end position="70"/>
    </location>
</feature>
<name>A0A9W4TYL0_9ASCO</name>
<dbReference type="AlphaFoldDB" id="A0A9W4TYL0"/>
<dbReference type="InterPro" id="IPR011421">
    <property type="entry name" value="BCNT-C"/>
</dbReference>
<evidence type="ECO:0000256" key="2">
    <source>
        <dbReference type="ARBA" id="ARBA00019138"/>
    </source>
</evidence>
<dbReference type="Proteomes" id="UP001152885">
    <property type="component" value="Unassembled WGS sequence"/>
</dbReference>
<comment type="caution">
    <text evidence="6">The sequence shown here is derived from an EMBL/GenBank/DDBJ whole genome shotgun (WGS) entry which is preliminary data.</text>
</comment>
<evidence type="ECO:0000256" key="3">
    <source>
        <dbReference type="ARBA" id="ARBA00025222"/>
    </source>
</evidence>
<feature type="compositionally biased region" description="Acidic residues" evidence="4">
    <location>
        <begin position="15"/>
        <end position="29"/>
    </location>
</feature>
<evidence type="ECO:0000313" key="6">
    <source>
        <dbReference type="EMBL" id="CAI5760750.1"/>
    </source>
</evidence>
<sequence>MTMTKEQESIINNNVEDDDDYDESQDEDFDPSKKHEEQEDISEDEADNKNIPDYSKIESTTSQVKTRSQRLNIKESKRSKFIGNHILDSRGLVKETNSIDIDSIFNDLKNNTIQYKEESSIKLPEKKGEVADVEEVNTGSKKIKIQINYTFAGKLITESKYVDENSEEAKAYLNSTSSITSTNEGMPFKRSQVEIIRPNPLNPEEKLNLRIKLKRPSLIDKFILLNNNKKMKLSTLEKSRLDWASFIDKRDIGDELKKHNKGGYLDKQAFLQRSEYRKDELYKLAKDEEMKRKQLNNI</sequence>
<comment type="function">
    <text evidence="3">Component of the SWR1 complex which mediates the ATP-dependent exchange of histone H2A for the H2A variant HZT1 leading to transcriptional regulation of selected genes by chromatin remodeling. Involved in chromosome stability.</text>
</comment>
<keyword evidence="7" id="KW-1185">Reference proteome</keyword>
<reference evidence="6" key="1">
    <citation type="submission" date="2022-12" db="EMBL/GenBank/DDBJ databases">
        <authorList>
            <person name="Brejova B."/>
        </authorList>
    </citation>
    <scope>NUCLEOTIDE SEQUENCE</scope>
</reference>
<dbReference type="InterPro" id="IPR027124">
    <property type="entry name" value="Swc5/CFDP1/2"/>
</dbReference>
<dbReference type="GO" id="GO:0000812">
    <property type="term" value="C:Swr1 complex"/>
    <property type="evidence" value="ECO:0007669"/>
    <property type="project" value="TreeGrafter"/>
</dbReference>
<dbReference type="PANTHER" id="PTHR48407:SF1">
    <property type="entry name" value="CRANIOFACIAL DEVELOPMENT PROTEIN 1"/>
    <property type="match status" value="1"/>
</dbReference>
<dbReference type="Pfam" id="PF07572">
    <property type="entry name" value="BCNT"/>
    <property type="match status" value="1"/>
</dbReference>
<feature type="region of interest" description="Disordered" evidence="4">
    <location>
        <begin position="1"/>
        <end position="70"/>
    </location>
</feature>
<evidence type="ECO:0000313" key="7">
    <source>
        <dbReference type="Proteomes" id="UP001152885"/>
    </source>
</evidence>
<comment type="similarity">
    <text evidence="1">Belongs to the SWC5 family.</text>
</comment>
<dbReference type="PANTHER" id="PTHR48407">
    <property type="entry name" value="CRANIOFACIAL DEVELOPMENT PROTEIN 1"/>
    <property type="match status" value="1"/>
</dbReference>
<dbReference type="EMBL" id="CANTUO010000007">
    <property type="protein sequence ID" value="CAI5760750.1"/>
    <property type="molecule type" value="Genomic_DNA"/>
</dbReference>
<protein>
    <recommendedName>
        <fullName evidence="2">SWR1-complex protein 5</fullName>
    </recommendedName>
</protein>
<dbReference type="OrthoDB" id="445677at2759"/>
<evidence type="ECO:0000256" key="4">
    <source>
        <dbReference type="SAM" id="MobiDB-lite"/>
    </source>
</evidence>
<organism evidence="6 7">
    <name type="scientific">Candida verbasci</name>
    <dbReference type="NCBI Taxonomy" id="1227364"/>
    <lineage>
        <taxon>Eukaryota</taxon>
        <taxon>Fungi</taxon>
        <taxon>Dikarya</taxon>
        <taxon>Ascomycota</taxon>
        <taxon>Saccharomycotina</taxon>
        <taxon>Pichiomycetes</taxon>
        <taxon>Debaryomycetaceae</taxon>
        <taxon>Candida/Lodderomyces clade</taxon>
        <taxon>Candida</taxon>
    </lineage>
</organism>
<evidence type="ECO:0000259" key="5">
    <source>
        <dbReference type="PROSITE" id="PS51279"/>
    </source>
</evidence>